<dbReference type="AlphaFoldDB" id="M7SI19"/>
<dbReference type="KEGG" id="ela:UCREL1_9254"/>
<evidence type="ECO:0000256" key="1">
    <source>
        <dbReference type="ARBA" id="ARBA00022801"/>
    </source>
</evidence>
<name>M7SI19_EUTLA</name>
<gene>
    <name evidence="3" type="ORF">UCREL1_9254</name>
</gene>
<proteinExistence type="predicted"/>
<protein>
    <submittedName>
        <fullName evidence="3">Putative esterase lipase protein</fullName>
    </submittedName>
</protein>
<dbReference type="InterPro" id="IPR013094">
    <property type="entry name" value="AB_hydrolase_3"/>
</dbReference>
<sequence length="88" mass="9390">MPGTDALFCARLARDAGIAVLDADYRKGPEHTFPRALHDAEDVLRWVAAQSHRFDRTPVAVSGFSAGGTIAVAAATTLRKQLEGLISI</sequence>
<evidence type="ECO:0000259" key="2">
    <source>
        <dbReference type="Pfam" id="PF07859"/>
    </source>
</evidence>
<dbReference type="PANTHER" id="PTHR48081">
    <property type="entry name" value="AB HYDROLASE SUPERFAMILY PROTEIN C4A8.06C"/>
    <property type="match status" value="1"/>
</dbReference>
<dbReference type="HOGENOM" id="CLU_2469078_0_0_1"/>
<dbReference type="EMBL" id="KB707160">
    <property type="protein sequence ID" value="EMR63797.1"/>
    <property type="molecule type" value="Genomic_DNA"/>
</dbReference>
<evidence type="ECO:0000313" key="4">
    <source>
        <dbReference type="Proteomes" id="UP000012174"/>
    </source>
</evidence>
<dbReference type="Proteomes" id="UP000012174">
    <property type="component" value="Unassembled WGS sequence"/>
</dbReference>
<dbReference type="Gene3D" id="3.40.50.1820">
    <property type="entry name" value="alpha/beta hydrolase"/>
    <property type="match status" value="1"/>
</dbReference>
<keyword evidence="1" id="KW-0378">Hydrolase</keyword>
<dbReference type="SUPFAM" id="SSF53474">
    <property type="entry name" value="alpha/beta-Hydrolases"/>
    <property type="match status" value="1"/>
</dbReference>
<dbReference type="OrthoDB" id="19653at2759"/>
<keyword evidence="4" id="KW-1185">Reference proteome</keyword>
<organism evidence="3 4">
    <name type="scientific">Eutypa lata (strain UCR-EL1)</name>
    <name type="common">Grapevine dieback disease fungus</name>
    <name type="synonym">Eutypa armeniacae</name>
    <dbReference type="NCBI Taxonomy" id="1287681"/>
    <lineage>
        <taxon>Eukaryota</taxon>
        <taxon>Fungi</taxon>
        <taxon>Dikarya</taxon>
        <taxon>Ascomycota</taxon>
        <taxon>Pezizomycotina</taxon>
        <taxon>Sordariomycetes</taxon>
        <taxon>Xylariomycetidae</taxon>
        <taxon>Xylariales</taxon>
        <taxon>Diatrypaceae</taxon>
        <taxon>Eutypa</taxon>
    </lineage>
</organism>
<dbReference type="InterPro" id="IPR029058">
    <property type="entry name" value="AB_hydrolase_fold"/>
</dbReference>
<evidence type="ECO:0000313" key="3">
    <source>
        <dbReference type="EMBL" id="EMR63797.1"/>
    </source>
</evidence>
<feature type="domain" description="Alpha/beta hydrolase fold-3" evidence="2">
    <location>
        <begin position="5"/>
        <end position="81"/>
    </location>
</feature>
<dbReference type="InterPro" id="IPR050300">
    <property type="entry name" value="GDXG_lipolytic_enzyme"/>
</dbReference>
<dbReference type="GO" id="GO:0016787">
    <property type="term" value="F:hydrolase activity"/>
    <property type="evidence" value="ECO:0007669"/>
    <property type="project" value="UniProtKB-KW"/>
</dbReference>
<accession>M7SI19</accession>
<reference evidence="4" key="1">
    <citation type="journal article" date="2013" name="Genome Announc.">
        <title>Draft genome sequence of the grapevine dieback fungus Eutypa lata UCR-EL1.</title>
        <authorList>
            <person name="Blanco-Ulate B."/>
            <person name="Rolshausen P.E."/>
            <person name="Cantu D."/>
        </authorList>
    </citation>
    <scope>NUCLEOTIDE SEQUENCE [LARGE SCALE GENOMIC DNA]</scope>
    <source>
        <strain evidence="4">UCR-EL1</strain>
    </source>
</reference>
<dbReference type="Pfam" id="PF07859">
    <property type="entry name" value="Abhydrolase_3"/>
    <property type="match status" value="1"/>
</dbReference>